<dbReference type="EMBL" id="LAZR01000062">
    <property type="protein sequence ID" value="KKN96733.1"/>
    <property type="molecule type" value="Genomic_DNA"/>
</dbReference>
<protein>
    <submittedName>
        <fullName evidence="2">Uncharacterized protein</fullName>
    </submittedName>
</protein>
<dbReference type="AlphaFoldDB" id="A0A0F9XWG3"/>
<organism evidence="2">
    <name type="scientific">marine sediment metagenome</name>
    <dbReference type="NCBI Taxonomy" id="412755"/>
    <lineage>
        <taxon>unclassified sequences</taxon>
        <taxon>metagenomes</taxon>
        <taxon>ecological metagenomes</taxon>
    </lineage>
</organism>
<feature type="region of interest" description="Disordered" evidence="1">
    <location>
        <begin position="38"/>
        <end position="59"/>
    </location>
</feature>
<comment type="caution">
    <text evidence="2">The sequence shown here is derived from an EMBL/GenBank/DDBJ whole genome shotgun (WGS) entry which is preliminary data.</text>
</comment>
<evidence type="ECO:0000313" key="2">
    <source>
        <dbReference type="EMBL" id="KKN96733.1"/>
    </source>
</evidence>
<gene>
    <name evidence="2" type="ORF">LCGC14_0163770</name>
</gene>
<feature type="compositionally biased region" description="Basic and acidic residues" evidence="1">
    <location>
        <begin position="38"/>
        <end position="52"/>
    </location>
</feature>
<evidence type="ECO:0000256" key="1">
    <source>
        <dbReference type="SAM" id="MobiDB-lite"/>
    </source>
</evidence>
<sequence length="59" mass="7017">MIESDKLLTEIYANYVKICKAGGEKPQFTLKDLKRLRDQKAKRAKEKRRDPRYGGPWYD</sequence>
<proteinExistence type="predicted"/>
<accession>A0A0F9XWG3</accession>
<name>A0A0F9XWG3_9ZZZZ</name>
<reference evidence="2" key="1">
    <citation type="journal article" date="2015" name="Nature">
        <title>Complex archaea that bridge the gap between prokaryotes and eukaryotes.</title>
        <authorList>
            <person name="Spang A."/>
            <person name="Saw J.H."/>
            <person name="Jorgensen S.L."/>
            <person name="Zaremba-Niedzwiedzka K."/>
            <person name="Martijn J."/>
            <person name="Lind A.E."/>
            <person name="van Eijk R."/>
            <person name="Schleper C."/>
            <person name="Guy L."/>
            <person name="Ettema T.J."/>
        </authorList>
    </citation>
    <scope>NUCLEOTIDE SEQUENCE</scope>
</reference>